<feature type="transmembrane region" description="Helical" evidence="1">
    <location>
        <begin position="52"/>
        <end position="75"/>
    </location>
</feature>
<dbReference type="EMBL" id="CAUYUJ010002780">
    <property type="protein sequence ID" value="CAK0802335.1"/>
    <property type="molecule type" value="Genomic_DNA"/>
</dbReference>
<keyword evidence="1" id="KW-0812">Transmembrane</keyword>
<keyword evidence="1" id="KW-0472">Membrane</keyword>
<evidence type="ECO:0000313" key="3">
    <source>
        <dbReference type="Proteomes" id="UP001189429"/>
    </source>
</evidence>
<proteinExistence type="predicted"/>
<protein>
    <submittedName>
        <fullName evidence="2">Uncharacterized protein</fullName>
    </submittedName>
</protein>
<dbReference type="Proteomes" id="UP001189429">
    <property type="component" value="Unassembled WGS sequence"/>
</dbReference>
<evidence type="ECO:0000313" key="2">
    <source>
        <dbReference type="EMBL" id="CAK0802335.1"/>
    </source>
</evidence>
<reference evidence="2" key="1">
    <citation type="submission" date="2023-10" db="EMBL/GenBank/DDBJ databases">
        <authorList>
            <person name="Chen Y."/>
            <person name="Shah S."/>
            <person name="Dougan E. K."/>
            <person name="Thang M."/>
            <person name="Chan C."/>
        </authorList>
    </citation>
    <scope>NUCLEOTIDE SEQUENCE [LARGE SCALE GENOMIC DNA]</scope>
</reference>
<keyword evidence="1" id="KW-1133">Transmembrane helix</keyword>
<name>A0ABN9QCE2_9DINO</name>
<comment type="caution">
    <text evidence="2">The sequence shown here is derived from an EMBL/GenBank/DDBJ whole genome shotgun (WGS) entry which is preliminary data.</text>
</comment>
<evidence type="ECO:0000256" key="1">
    <source>
        <dbReference type="SAM" id="Phobius"/>
    </source>
</evidence>
<sequence length="137" mass="15212">MKRNVLAFHQLPYVVLVMFNSLVVPCWIEAMQRARSPFRRSFVDLKGISTNLQLLLFSKLVMPFVSLVLADLVVFQTRGPTEVPVDLHDVEGIIEEPAYNVVGEVGSFYSKGGVGLELLPAARGCRRVVFGRASMGM</sequence>
<accession>A0ABN9QCE2</accession>
<organism evidence="2 3">
    <name type="scientific">Prorocentrum cordatum</name>
    <dbReference type="NCBI Taxonomy" id="2364126"/>
    <lineage>
        <taxon>Eukaryota</taxon>
        <taxon>Sar</taxon>
        <taxon>Alveolata</taxon>
        <taxon>Dinophyceae</taxon>
        <taxon>Prorocentrales</taxon>
        <taxon>Prorocentraceae</taxon>
        <taxon>Prorocentrum</taxon>
    </lineage>
</organism>
<feature type="transmembrane region" description="Helical" evidence="1">
    <location>
        <begin position="12"/>
        <end position="31"/>
    </location>
</feature>
<keyword evidence="3" id="KW-1185">Reference proteome</keyword>
<gene>
    <name evidence="2" type="ORF">PCOR1329_LOCUS9888</name>
</gene>